<comment type="function">
    <text evidence="1 10">Catalyzes the reversible adenylation of nicotinate mononucleotide (NaMN) to nicotinic acid adenine dinucleotide (NaAD).</text>
</comment>
<evidence type="ECO:0000256" key="5">
    <source>
        <dbReference type="ARBA" id="ARBA00022695"/>
    </source>
</evidence>
<dbReference type="HAMAP" id="MF_00244">
    <property type="entry name" value="NaMN_adenylyltr"/>
    <property type="match status" value="1"/>
</dbReference>
<evidence type="ECO:0000256" key="6">
    <source>
        <dbReference type="ARBA" id="ARBA00022741"/>
    </source>
</evidence>
<dbReference type="Proteomes" id="UP000886749">
    <property type="component" value="Unassembled WGS sequence"/>
</dbReference>
<evidence type="ECO:0000256" key="9">
    <source>
        <dbReference type="ARBA" id="ARBA00048721"/>
    </source>
</evidence>
<comment type="catalytic activity">
    <reaction evidence="9 10">
        <text>nicotinate beta-D-ribonucleotide + ATP + H(+) = deamido-NAD(+) + diphosphate</text>
        <dbReference type="Rhea" id="RHEA:22860"/>
        <dbReference type="ChEBI" id="CHEBI:15378"/>
        <dbReference type="ChEBI" id="CHEBI:30616"/>
        <dbReference type="ChEBI" id="CHEBI:33019"/>
        <dbReference type="ChEBI" id="CHEBI:57502"/>
        <dbReference type="ChEBI" id="CHEBI:58437"/>
        <dbReference type="EC" id="2.7.7.18"/>
    </reaction>
</comment>
<accession>A0A9D1DD56</accession>
<dbReference type="CDD" id="cd02165">
    <property type="entry name" value="NMNAT"/>
    <property type="match status" value="1"/>
</dbReference>
<evidence type="ECO:0000313" key="13">
    <source>
        <dbReference type="Proteomes" id="UP000886749"/>
    </source>
</evidence>
<gene>
    <name evidence="10 12" type="primary">nadD</name>
    <name evidence="12" type="ORF">IAB36_00160</name>
</gene>
<evidence type="ECO:0000256" key="7">
    <source>
        <dbReference type="ARBA" id="ARBA00022840"/>
    </source>
</evidence>
<proteinExistence type="inferred from homology"/>
<sequence length="205" mass="23227">MSIALYGGSFDPIHNGHLALCRACLEYCGADRLLLLPTGESPHRDNTGKTPFLHRFALCQIAAKEIPKAEASDLEQRLGGINYTIRTVLAVKEQYPDQNLFLIVGGDMLLCFHRWKEYQRILENVTLLAGARTQTQRRELEAYCRKVLPQYSQIHLVDFSPVEISSTALREMAARGEEIGPWVPKGVAEYIQRHGLYQRKEEAKS</sequence>
<keyword evidence="8 10" id="KW-0520">NAD</keyword>
<reference evidence="12" key="1">
    <citation type="submission" date="2020-10" db="EMBL/GenBank/DDBJ databases">
        <authorList>
            <person name="Gilroy R."/>
        </authorList>
    </citation>
    <scope>NUCLEOTIDE SEQUENCE</scope>
    <source>
        <strain evidence="12">CHK184-25365</strain>
    </source>
</reference>
<organism evidence="12 13">
    <name type="scientific">Candidatus Egerieicola pullicola</name>
    <dbReference type="NCBI Taxonomy" id="2840775"/>
    <lineage>
        <taxon>Bacteria</taxon>
        <taxon>Bacillati</taxon>
        <taxon>Bacillota</taxon>
        <taxon>Clostridia</taxon>
        <taxon>Eubacteriales</taxon>
        <taxon>Oscillospiraceae</taxon>
        <taxon>Oscillospiraceae incertae sedis</taxon>
        <taxon>Candidatus Egerieicola</taxon>
    </lineage>
</organism>
<evidence type="ECO:0000256" key="4">
    <source>
        <dbReference type="ARBA" id="ARBA00022679"/>
    </source>
</evidence>
<evidence type="ECO:0000256" key="8">
    <source>
        <dbReference type="ARBA" id="ARBA00023027"/>
    </source>
</evidence>
<dbReference type="InterPro" id="IPR004821">
    <property type="entry name" value="Cyt_trans-like"/>
</dbReference>
<evidence type="ECO:0000313" key="12">
    <source>
        <dbReference type="EMBL" id="HIR40230.1"/>
    </source>
</evidence>
<dbReference type="SUPFAM" id="SSF52374">
    <property type="entry name" value="Nucleotidylyl transferase"/>
    <property type="match status" value="1"/>
</dbReference>
<dbReference type="PANTHER" id="PTHR39321:SF3">
    <property type="entry name" value="PHOSPHOPANTETHEINE ADENYLYLTRANSFERASE"/>
    <property type="match status" value="1"/>
</dbReference>
<name>A0A9D1DD56_9FIRM</name>
<feature type="domain" description="Cytidyltransferase-like" evidence="11">
    <location>
        <begin position="5"/>
        <end position="171"/>
    </location>
</feature>
<evidence type="ECO:0000259" key="11">
    <source>
        <dbReference type="Pfam" id="PF01467"/>
    </source>
</evidence>
<comment type="similarity">
    <text evidence="10">Belongs to the NadD family.</text>
</comment>
<reference evidence="12" key="2">
    <citation type="journal article" date="2021" name="PeerJ">
        <title>Extensive microbial diversity within the chicken gut microbiome revealed by metagenomics and culture.</title>
        <authorList>
            <person name="Gilroy R."/>
            <person name="Ravi A."/>
            <person name="Getino M."/>
            <person name="Pursley I."/>
            <person name="Horton D.L."/>
            <person name="Alikhan N.F."/>
            <person name="Baker D."/>
            <person name="Gharbi K."/>
            <person name="Hall N."/>
            <person name="Watson M."/>
            <person name="Adriaenssens E.M."/>
            <person name="Foster-Nyarko E."/>
            <person name="Jarju S."/>
            <person name="Secka A."/>
            <person name="Antonio M."/>
            <person name="Oren A."/>
            <person name="Chaudhuri R.R."/>
            <person name="La Ragione R."/>
            <person name="Hildebrand F."/>
            <person name="Pallen M.J."/>
        </authorList>
    </citation>
    <scope>NUCLEOTIDE SEQUENCE</scope>
    <source>
        <strain evidence="12">CHK184-25365</strain>
    </source>
</reference>
<evidence type="ECO:0000256" key="3">
    <source>
        <dbReference type="ARBA" id="ARBA00022642"/>
    </source>
</evidence>
<dbReference type="AlphaFoldDB" id="A0A9D1DD56"/>
<protein>
    <recommendedName>
        <fullName evidence="10">Probable nicotinate-nucleotide adenylyltransferase</fullName>
        <ecNumber evidence="10">2.7.7.18</ecNumber>
    </recommendedName>
    <alternativeName>
        <fullName evidence="10">Deamido-NAD(+) diphosphorylase</fullName>
    </alternativeName>
    <alternativeName>
        <fullName evidence="10">Deamido-NAD(+) pyrophosphorylase</fullName>
    </alternativeName>
    <alternativeName>
        <fullName evidence="10">Nicotinate mononucleotide adenylyltransferase</fullName>
        <shortName evidence="10">NaMN adenylyltransferase</shortName>
    </alternativeName>
</protein>
<dbReference type="PANTHER" id="PTHR39321">
    <property type="entry name" value="NICOTINATE-NUCLEOTIDE ADENYLYLTRANSFERASE-RELATED"/>
    <property type="match status" value="1"/>
</dbReference>
<dbReference type="InterPro" id="IPR014729">
    <property type="entry name" value="Rossmann-like_a/b/a_fold"/>
</dbReference>
<dbReference type="GO" id="GO:0009435">
    <property type="term" value="P:NAD+ biosynthetic process"/>
    <property type="evidence" value="ECO:0007669"/>
    <property type="project" value="UniProtKB-UniRule"/>
</dbReference>
<dbReference type="Gene3D" id="3.40.50.620">
    <property type="entry name" value="HUPs"/>
    <property type="match status" value="1"/>
</dbReference>
<keyword evidence="3 10" id="KW-0662">Pyridine nucleotide biosynthesis</keyword>
<keyword evidence="5 10" id="KW-0548">Nucleotidyltransferase</keyword>
<dbReference type="NCBIfam" id="TIGR00125">
    <property type="entry name" value="cyt_tran_rel"/>
    <property type="match status" value="1"/>
</dbReference>
<dbReference type="GO" id="GO:0004515">
    <property type="term" value="F:nicotinate-nucleotide adenylyltransferase activity"/>
    <property type="evidence" value="ECO:0007669"/>
    <property type="project" value="UniProtKB-UniRule"/>
</dbReference>
<comment type="pathway">
    <text evidence="2 10">Cofactor biosynthesis; NAD(+) biosynthesis; deamido-NAD(+) from nicotinate D-ribonucleotide: step 1/1.</text>
</comment>
<evidence type="ECO:0000256" key="10">
    <source>
        <dbReference type="HAMAP-Rule" id="MF_00244"/>
    </source>
</evidence>
<dbReference type="EMBL" id="DVGY01000005">
    <property type="protein sequence ID" value="HIR40230.1"/>
    <property type="molecule type" value="Genomic_DNA"/>
</dbReference>
<evidence type="ECO:0000256" key="2">
    <source>
        <dbReference type="ARBA" id="ARBA00005019"/>
    </source>
</evidence>
<dbReference type="InterPro" id="IPR005248">
    <property type="entry name" value="NadD/NMNAT"/>
</dbReference>
<comment type="caution">
    <text evidence="12">The sequence shown here is derived from an EMBL/GenBank/DDBJ whole genome shotgun (WGS) entry which is preliminary data.</text>
</comment>
<evidence type="ECO:0000256" key="1">
    <source>
        <dbReference type="ARBA" id="ARBA00002324"/>
    </source>
</evidence>
<keyword evidence="7 10" id="KW-0067">ATP-binding</keyword>
<keyword evidence="4 10" id="KW-0808">Transferase</keyword>
<keyword evidence="6 10" id="KW-0547">Nucleotide-binding</keyword>
<dbReference type="NCBIfam" id="TIGR00482">
    <property type="entry name" value="nicotinate (nicotinamide) nucleotide adenylyltransferase"/>
    <property type="match status" value="1"/>
</dbReference>
<dbReference type="EC" id="2.7.7.18" evidence="10"/>
<dbReference type="Pfam" id="PF01467">
    <property type="entry name" value="CTP_transf_like"/>
    <property type="match status" value="1"/>
</dbReference>
<dbReference type="GO" id="GO:0005524">
    <property type="term" value="F:ATP binding"/>
    <property type="evidence" value="ECO:0007669"/>
    <property type="project" value="UniProtKB-KW"/>
</dbReference>